<dbReference type="InterPro" id="IPR039378">
    <property type="entry name" value="RNase_T2_prok"/>
</dbReference>
<accession>A0A0C2V0P4</accession>
<dbReference type="PANTHER" id="PTHR11240">
    <property type="entry name" value="RIBONUCLEASE T2"/>
    <property type="match status" value="1"/>
</dbReference>
<dbReference type="EMBL" id="JXSL01000027">
    <property type="protein sequence ID" value="KIL98631.1"/>
    <property type="molecule type" value="Genomic_DNA"/>
</dbReference>
<reference evidence="3 4" key="1">
    <citation type="submission" date="2015-01" db="EMBL/GenBank/DDBJ databases">
        <title>Genome Sequence of Magnetospirillum magnetotacticum Strain MS-1.</title>
        <authorList>
            <person name="Marinov G.K."/>
            <person name="Smalley M.D."/>
            <person name="DeSalvo G."/>
        </authorList>
    </citation>
    <scope>NUCLEOTIDE SEQUENCE [LARGE SCALE GENOMIC DNA]</scope>
    <source>
        <strain evidence="3 4">MS-1</strain>
    </source>
</reference>
<comment type="similarity">
    <text evidence="1 2">Belongs to the RNase T2 family.</text>
</comment>
<name>A0A0C2V0P4_PARME</name>
<protein>
    <submittedName>
        <fullName evidence="3">Ribonuclease T2 family protein</fullName>
    </submittedName>
</protein>
<organism evidence="3 4">
    <name type="scientific">Paramagnetospirillum magnetotacticum MS-1</name>
    <dbReference type="NCBI Taxonomy" id="272627"/>
    <lineage>
        <taxon>Bacteria</taxon>
        <taxon>Pseudomonadati</taxon>
        <taxon>Pseudomonadota</taxon>
        <taxon>Alphaproteobacteria</taxon>
        <taxon>Rhodospirillales</taxon>
        <taxon>Magnetospirillaceae</taxon>
        <taxon>Paramagnetospirillum</taxon>
    </lineage>
</organism>
<dbReference type="CDD" id="cd01062">
    <property type="entry name" value="RNase_T2_prok"/>
    <property type="match status" value="1"/>
</dbReference>
<dbReference type="GO" id="GO:0003723">
    <property type="term" value="F:RNA binding"/>
    <property type="evidence" value="ECO:0007669"/>
    <property type="project" value="InterPro"/>
</dbReference>
<evidence type="ECO:0000256" key="2">
    <source>
        <dbReference type="RuleBase" id="RU004328"/>
    </source>
</evidence>
<sequence>MLASTAAQADQCGPVRGRTGNFDYYLLSLSWSPSYCATTSGKQNPRQCGAEQRYGMVVHGLWPQHSDGTWPQCCQPVSAVKSSAATSQASKVMIGSSLLQHEWSKHGSCVTDQQDLYFGKINSAVSSLGLAPNLPGSRLERIKVSDLKRNWAVPADAITVHCKGKRLSEVHICLDKALAPIACPAAEVKNDNCPGTVRLD</sequence>
<dbReference type="STRING" id="272627.CCC_02081"/>
<dbReference type="InterPro" id="IPR033130">
    <property type="entry name" value="RNase_T2_His_AS_2"/>
</dbReference>
<evidence type="ECO:0000313" key="3">
    <source>
        <dbReference type="EMBL" id="KIL98631.1"/>
    </source>
</evidence>
<dbReference type="InterPro" id="IPR036430">
    <property type="entry name" value="RNase_T2-like_sf"/>
</dbReference>
<proteinExistence type="inferred from homology"/>
<gene>
    <name evidence="3" type="ORF">CCC_02081</name>
</gene>
<evidence type="ECO:0000313" key="4">
    <source>
        <dbReference type="Proteomes" id="UP000031971"/>
    </source>
</evidence>
<dbReference type="GO" id="GO:0033897">
    <property type="term" value="F:ribonuclease T2 activity"/>
    <property type="evidence" value="ECO:0007669"/>
    <property type="project" value="InterPro"/>
</dbReference>
<dbReference type="PANTHER" id="PTHR11240:SF22">
    <property type="entry name" value="RIBONUCLEASE T2"/>
    <property type="match status" value="1"/>
</dbReference>
<evidence type="ECO:0000256" key="1">
    <source>
        <dbReference type="ARBA" id="ARBA00007469"/>
    </source>
</evidence>
<comment type="caution">
    <text evidence="3">The sequence shown here is derived from an EMBL/GenBank/DDBJ whole genome shotgun (WGS) entry which is preliminary data.</text>
</comment>
<dbReference type="PROSITE" id="PS00531">
    <property type="entry name" value="RNASE_T2_2"/>
    <property type="match status" value="1"/>
</dbReference>
<dbReference type="Pfam" id="PF00445">
    <property type="entry name" value="Ribonuclease_T2"/>
    <property type="match status" value="1"/>
</dbReference>
<dbReference type="InterPro" id="IPR001568">
    <property type="entry name" value="RNase_T2-like"/>
</dbReference>
<dbReference type="Gene3D" id="3.90.730.10">
    <property type="entry name" value="Ribonuclease T2-like"/>
    <property type="match status" value="1"/>
</dbReference>
<keyword evidence="4" id="KW-1185">Reference proteome</keyword>
<dbReference type="AlphaFoldDB" id="A0A0C2V0P4"/>
<dbReference type="Proteomes" id="UP000031971">
    <property type="component" value="Unassembled WGS sequence"/>
</dbReference>
<dbReference type="SUPFAM" id="SSF55895">
    <property type="entry name" value="Ribonuclease Rh-like"/>
    <property type="match status" value="1"/>
</dbReference>